<protein>
    <submittedName>
        <fullName evidence="1">TIGR00725 family protein</fullName>
    </submittedName>
</protein>
<dbReference type="GO" id="GO:0005829">
    <property type="term" value="C:cytosol"/>
    <property type="evidence" value="ECO:0007669"/>
    <property type="project" value="TreeGrafter"/>
</dbReference>
<dbReference type="PANTHER" id="PTHR43393:SF3">
    <property type="entry name" value="LYSINE DECARBOXYLASE-LIKE PROTEIN"/>
    <property type="match status" value="1"/>
</dbReference>
<accession>A0A921AW14</accession>
<dbReference type="SUPFAM" id="SSF102405">
    <property type="entry name" value="MCP/YpsA-like"/>
    <property type="match status" value="1"/>
</dbReference>
<dbReference type="InterPro" id="IPR052341">
    <property type="entry name" value="LOG_family_nucleotidases"/>
</dbReference>
<name>A0A921AW14_9BACT</name>
<dbReference type="PANTHER" id="PTHR43393">
    <property type="entry name" value="CYTOKININ RIBOSIDE 5'-MONOPHOSPHATE PHOSPHORIBOHYDROLASE"/>
    <property type="match status" value="1"/>
</dbReference>
<dbReference type="RefSeq" id="WP_304122449.1">
    <property type="nucleotide sequence ID" value="NZ_DYZA01000144.1"/>
</dbReference>
<dbReference type="InterPro" id="IPR041164">
    <property type="entry name" value="LDcluster4"/>
</dbReference>
<gene>
    <name evidence="1" type="ORF">K8W16_07080</name>
</gene>
<reference evidence="1" key="2">
    <citation type="submission" date="2021-09" db="EMBL/GenBank/DDBJ databases">
        <authorList>
            <person name="Gilroy R."/>
        </authorList>
    </citation>
    <scope>NUCLEOTIDE SEQUENCE</scope>
    <source>
        <strain evidence="1">ChiGjej2B2-19336</strain>
    </source>
</reference>
<dbReference type="Proteomes" id="UP000698963">
    <property type="component" value="Unassembled WGS sequence"/>
</dbReference>
<evidence type="ECO:0000313" key="1">
    <source>
        <dbReference type="EMBL" id="HJD97392.1"/>
    </source>
</evidence>
<dbReference type="EMBL" id="DYZA01000144">
    <property type="protein sequence ID" value="HJD97392.1"/>
    <property type="molecule type" value="Genomic_DNA"/>
</dbReference>
<evidence type="ECO:0000313" key="2">
    <source>
        <dbReference type="Proteomes" id="UP000698963"/>
    </source>
</evidence>
<dbReference type="NCBIfam" id="TIGR00725">
    <property type="entry name" value="TIGR00725 family protein"/>
    <property type="match status" value="1"/>
</dbReference>
<dbReference type="AlphaFoldDB" id="A0A921AW14"/>
<proteinExistence type="predicted"/>
<comment type="caution">
    <text evidence="1">The sequence shown here is derived from an EMBL/GenBank/DDBJ whole genome shotgun (WGS) entry which is preliminary data.</text>
</comment>
<dbReference type="Pfam" id="PF18306">
    <property type="entry name" value="LDcluster4"/>
    <property type="match status" value="1"/>
</dbReference>
<sequence>MLYLTEKMLHDGKRRLDAETMTWVPDDSPVEGRKVSEVEAVRWLQKESGTPLRPPVAVIGPREASDEERTVARELGRRLAGLGLTVLCGGRQGVMESVCLGVREGGGVSVGLLPEDDWRKGNAYVTVPISTGIGIARNALIARAAVAVVAVGGGLGTISEIALSLQFGKRVFGLCNPPYVEGLQLVSSLDEAEEGLCRALLGLPV</sequence>
<organism evidence="1 2">
    <name type="scientific">Mailhella massiliensis</name>
    <dbReference type="NCBI Taxonomy" id="1903261"/>
    <lineage>
        <taxon>Bacteria</taxon>
        <taxon>Pseudomonadati</taxon>
        <taxon>Thermodesulfobacteriota</taxon>
        <taxon>Desulfovibrionia</taxon>
        <taxon>Desulfovibrionales</taxon>
        <taxon>Desulfovibrionaceae</taxon>
        <taxon>Mailhella</taxon>
    </lineage>
</organism>
<dbReference type="Gene3D" id="3.40.50.450">
    <property type="match status" value="1"/>
</dbReference>
<reference evidence="1" key="1">
    <citation type="journal article" date="2021" name="PeerJ">
        <title>Extensive microbial diversity within the chicken gut microbiome revealed by metagenomics and culture.</title>
        <authorList>
            <person name="Gilroy R."/>
            <person name="Ravi A."/>
            <person name="Getino M."/>
            <person name="Pursley I."/>
            <person name="Horton D.L."/>
            <person name="Alikhan N.F."/>
            <person name="Baker D."/>
            <person name="Gharbi K."/>
            <person name="Hall N."/>
            <person name="Watson M."/>
            <person name="Adriaenssens E.M."/>
            <person name="Foster-Nyarko E."/>
            <person name="Jarju S."/>
            <person name="Secka A."/>
            <person name="Antonio M."/>
            <person name="Oren A."/>
            <person name="Chaudhuri R.R."/>
            <person name="La Ragione R."/>
            <person name="Hildebrand F."/>
            <person name="Pallen M.J."/>
        </authorList>
    </citation>
    <scope>NUCLEOTIDE SEQUENCE</scope>
    <source>
        <strain evidence="1">ChiGjej2B2-19336</strain>
    </source>
</reference>
<dbReference type="InterPro" id="IPR005268">
    <property type="entry name" value="CHP00725"/>
</dbReference>